<protein>
    <submittedName>
        <fullName evidence="1">Uncharacterized protein</fullName>
    </submittedName>
</protein>
<dbReference type="EMBL" id="CAJOBO010002455">
    <property type="protein sequence ID" value="CAF4451909.1"/>
    <property type="molecule type" value="Genomic_DNA"/>
</dbReference>
<sequence>MPSRRSCQRKKKRNALFETRPARPVTEEELMQVRFTKKTMDIDESLINTYLKLKIGYHALPPIRIYGHDNHLWSIDNRRLWLMKERGMFKYEGPYTKEHSTSRFIEFETKYASLRGASSNKIKFRRNPKHQCCINAYENGILDEHLADLSNQECVMYRQQKAHQDENKYGRVIYVEEDSSEIHKNAMFSLTEG</sequence>
<accession>A0A820S390</accession>
<dbReference type="Proteomes" id="UP000663851">
    <property type="component" value="Unassembled WGS sequence"/>
</dbReference>
<evidence type="ECO:0000313" key="2">
    <source>
        <dbReference type="Proteomes" id="UP000663851"/>
    </source>
</evidence>
<dbReference type="AlphaFoldDB" id="A0A820S390"/>
<name>A0A820S390_9BILA</name>
<evidence type="ECO:0000313" key="1">
    <source>
        <dbReference type="EMBL" id="CAF4451909.1"/>
    </source>
</evidence>
<proteinExistence type="predicted"/>
<comment type="caution">
    <text evidence="1">The sequence shown here is derived from an EMBL/GenBank/DDBJ whole genome shotgun (WGS) entry which is preliminary data.</text>
</comment>
<reference evidence="1" key="1">
    <citation type="submission" date="2021-02" db="EMBL/GenBank/DDBJ databases">
        <authorList>
            <person name="Nowell W R."/>
        </authorList>
    </citation>
    <scope>NUCLEOTIDE SEQUENCE</scope>
</reference>
<gene>
    <name evidence="1" type="ORF">HFQ381_LOCUS23954</name>
</gene>
<organism evidence="1 2">
    <name type="scientific">Rotaria socialis</name>
    <dbReference type="NCBI Taxonomy" id="392032"/>
    <lineage>
        <taxon>Eukaryota</taxon>
        <taxon>Metazoa</taxon>
        <taxon>Spiralia</taxon>
        <taxon>Gnathifera</taxon>
        <taxon>Rotifera</taxon>
        <taxon>Eurotatoria</taxon>
        <taxon>Bdelloidea</taxon>
        <taxon>Philodinida</taxon>
        <taxon>Philodinidae</taxon>
        <taxon>Rotaria</taxon>
    </lineage>
</organism>